<dbReference type="PANTHER" id="PTHR43390:SF1">
    <property type="entry name" value="CHLOROPLAST PROCESSING PEPTIDASE"/>
    <property type="match status" value="1"/>
</dbReference>
<dbReference type="CDD" id="cd06530">
    <property type="entry name" value="S26_SPase_I"/>
    <property type="match status" value="1"/>
</dbReference>
<protein>
    <recommendedName>
        <fullName evidence="4 6">Signal peptidase I</fullName>
        <ecNumber evidence="4 6">3.4.21.89</ecNumber>
    </recommendedName>
</protein>
<proteinExistence type="inferred from homology"/>
<comment type="catalytic activity">
    <reaction evidence="1 6">
        <text>Cleavage of hydrophobic, N-terminal signal or leader sequences from secreted and periplasmic proteins.</text>
        <dbReference type="EC" id="3.4.21.89"/>
    </reaction>
</comment>
<dbReference type="GO" id="GO:0009003">
    <property type="term" value="F:signal peptidase activity"/>
    <property type="evidence" value="ECO:0007669"/>
    <property type="project" value="UniProtKB-EC"/>
</dbReference>
<keyword evidence="6" id="KW-0645">Protease</keyword>
<keyword evidence="5 6" id="KW-0378">Hydrolase</keyword>
<dbReference type="PANTHER" id="PTHR43390">
    <property type="entry name" value="SIGNAL PEPTIDASE I"/>
    <property type="match status" value="1"/>
</dbReference>
<dbReference type="Gene3D" id="2.10.109.10">
    <property type="entry name" value="Umud Fragment, subunit A"/>
    <property type="match status" value="1"/>
</dbReference>
<keyword evidence="6" id="KW-0472">Membrane</keyword>
<feature type="domain" description="Peptidase S26" evidence="7">
    <location>
        <begin position="8"/>
        <end position="176"/>
    </location>
</feature>
<dbReference type="NCBIfam" id="TIGR02227">
    <property type="entry name" value="sigpep_I_bact"/>
    <property type="match status" value="1"/>
</dbReference>
<name>A0ABV8VUZ6_9BACI</name>
<keyword evidence="6" id="KW-0812">Transmembrane</keyword>
<feature type="transmembrane region" description="Helical" evidence="6">
    <location>
        <begin position="12"/>
        <end position="35"/>
    </location>
</feature>
<dbReference type="EC" id="3.4.21.89" evidence="4 6"/>
<evidence type="ECO:0000259" key="7">
    <source>
        <dbReference type="Pfam" id="PF10502"/>
    </source>
</evidence>
<dbReference type="InterPro" id="IPR000223">
    <property type="entry name" value="Pept_S26A_signal_pept_1"/>
</dbReference>
<evidence type="ECO:0000313" key="8">
    <source>
        <dbReference type="EMBL" id="MFC4387380.1"/>
    </source>
</evidence>
<dbReference type="InterPro" id="IPR019757">
    <property type="entry name" value="Pept_S26A_signal_pept_1_Lys-AS"/>
</dbReference>
<evidence type="ECO:0000256" key="2">
    <source>
        <dbReference type="ARBA" id="ARBA00004401"/>
    </source>
</evidence>
<dbReference type="PRINTS" id="PR00727">
    <property type="entry name" value="LEADERPTASE"/>
</dbReference>
<dbReference type="PROSITE" id="PS00761">
    <property type="entry name" value="SPASE_I_3"/>
    <property type="match status" value="1"/>
</dbReference>
<evidence type="ECO:0000256" key="4">
    <source>
        <dbReference type="ARBA" id="ARBA00013208"/>
    </source>
</evidence>
<accession>A0ABV8VUZ6</accession>
<evidence type="ECO:0000256" key="3">
    <source>
        <dbReference type="ARBA" id="ARBA00009370"/>
    </source>
</evidence>
<gene>
    <name evidence="8" type="primary">lepB</name>
    <name evidence="8" type="ORF">ACFOZ1_06090</name>
</gene>
<dbReference type="EMBL" id="JBHSDV010000001">
    <property type="protein sequence ID" value="MFC4387380.1"/>
    <property type="molecule type" value="Genomic_DNA"/>
</dbReference>
<reference evidence="9" key="1">
    <citation type="journal article" date="2019" name="Int. J. Syst. Evol. Microbiol.">
        <title>The Global Catalogue of Microorganisms (GCM) 10K type strain sequencing project: providing services to taxonomists for standard genome sequencing and annotation.</title>
        <authorList>
            <consortium name="The Broad Institute Genomics Platform"/>
            <consortium name="The Broad Institute Genome Sequencing Center for Infectious Disease"/>
            <person name="Wu L."/>
            <person name="Ma J."/>
        </authorList>
    </citation>
    <scope>NUCLEOTIDE SEQUENCE [LARGE SCALE GENOMIC DNA]</scope>
    <source>
        <strain evidence="9">KACC 14058</strain>
    </source>
</reference>
<dbReference type="InterPro" id="IPR019758">
    <property type="entry name" value="Pept_S26A_signal_pept_1_CS"/>
</dbReference>
<evidence type="ECO:0000256" key="5">
    <source>
        <dbReference type="ARBA" id="ARBA00022801"/>
    </source>
</evidence>
<dbReference type="Proteomes" id="UP001595880">
    <property type="component" value="Unassembled WGS sequence"/>
</dbReference>
<comment type="similarity">
    <text evidence="3 6">Belongs to the peptidase S26 family.</text>
</comment>
<evidence type="ECO:0000256" key="1">
    <source>
        <dbReference type="ARBA" id="ARBA00000677"/>
    </source>
</evidence>
<dbReference type="InterPro" id="IPR019533">
    <property type="entry name" value="Peptidase_S26"/>
</dbReference>
<comment type="subcellular location">
    <subcellularLocation>
        <location evidence="2">Cell membrane</location>
        <topology evidence="2">Single-pass type II membrane protein</topology>
    </subcellularLocation>
    <subcellularLocation>
        <location evidence="6">Membrane</location>
        <topology evidence="6">Single-pass type II membrane protein</topology>
    </subcellularLocation>
</comment>
<dbReference type="SUPFAM" id="SSF51306">
    <property type="entry name" value="LexA/Signal peptidase"/>
    <property type="match status" value="1"/>
</dbReference>
<evidence type="ECO:0000313" key="9">
    <source>
        <dbReference type="Proteomes" id="UP001595880"/>
    </source>
</evidence>
<keyword evidence="6" id="KW-1133">Transmembrane helix</keyword>
<evidence type="ECO:0000256" key="6">
    <source>
        <dbReference type="RuleBase" id="RU362042"/>
    </source>
</evidence>
<dbReference type="PROSITE" id="PS00760">
    <property type="entry name" value="SPASE_I_2"/>
    <property type="match status" value="1"/>
</dbReference>
<dbReference type="Pfam" id="PF10502">
    <property type="entry name" value="Peptidase_S26"/>
    <property type="match status" value="1"/>
</dbReference>
<dbReference type="InterPro" id="IPR036286">
    <property type="entry name" value="LexA/Signal_pep-like_sf"/>
</dbReference>
<dbReference type="RefSeq" id="WP_390197137.1">
    <property type="nucleotide sequence ID" value="NZ_JBHSDV010000001.1"/>
</dbReference>
<comment type="caution">
    <text evidence="8">The sequence shown here is derived from an EMBL/GenBank/DDBJ whole genome shotgun (WGS) entry which is preliminary data.</text>
</comment>
<sequence length="185" mass="21264">MTTRKTDWVDWIKTLLIAILMFILIRMFIAIPIIVEGPSMLPTLENGERLIVDKLTLTFEKPERFDIVVFHATSNKDYIKRVIGLPGEAIEYRDDILYVDGKPIEESFLDEVKSGLSPDDKYTTDFSLVEIPNGQLTVPEDHLFVLGDNRNNSTDSRHLGFIPLDEVTGIARLTYWPVNDIEIYY</sequence>
<keyword evidence="9" id="KW-1185">Reference proteome</keyword>
<organism evidence="8 9">
    <name type="scientific">Gracilibacillus marinus</name>
    <dbReference type="NCBI Taxonomy" id="630535"/>
    <lineage>
        <taxon>Bacteria</taxon>
        <taxon>Bacillati</taxon>
        <taxon>Bacillota</taxon>
        <taxon>Bacilli</taxon>
        <taxon>Bacillales</taxon>
        <taxon>Bacillaceae</taxon>
        <taxon>Gracilibacillus</taxon>
    </lineage>
</organism>